<evidence type="ECO:0000259" key="1">
    <source>
        <dbReference type="SMART" id="SM00487"/>
    </source>
</evidence>
<name>A0A3E2VWV7_9FIRM</name>
<sequence>MVSVTDEELEHYHSKAEERPALLPLDAATEYNALKEQHPDALVGFEQNGQFEFYADDAQKVSELLGGKLLEKETELGTVPVTGFPTDQWAYRAKQLWQCGENVYLAGLNEDGTHHQTKYLRREDYLPLGTTVHMEGRAFRVDNVNFDKGSVTLQDVALSEMRIPVFREEPLALVRELYEEQDMMESPLPDYKVGDNAIVDLPTRTIEGKIGYVGETDVRIDTSAQGQSWDNEVINKRQFEDGLRQNEQVTTQPDDTVKTVAIYPAEENRMPYDIVIQTIGSKSPALDAVEPERSTLELAGNFHITDDDLGVGGPKQKFARNIEAIRTLFKLEEEHRGATAEEQQVLSQYVGWGGLADAFDPGKDNWAKEYAELKGLLSEDEYAAARSSVLNAHYTSPTVIRGIYDAVERMGFRSGNILEPSMGVGNFFGMLPDTMQDSRLYGVELDSITGRIAKMLYPQADITVAGFETTDRRDFYDLAVGNVPFGQYKVNDKAYNKLGFSIHNYFFAKAIDQVRPGGVVAFVTSRYTMDSKDSTARKHMAERADLLGAIRLPNNAFRANAGTDVVSDIIFLQKRDRPIDHEPDWVQLGKTEDGFAINQYFVDHPEMVLGVLSTESTQYGREELTVAPLEGTSLADQLAEAVQHIEGQYTEVEVETPDIADAENEKHILPADPEVKNFSYTVVDDEVFYRENSVMTQVELSDTAKGRVTGMVELRQIVNELIQQQLEDYPDEDIKETQERLNAAYDAFTAKYGLLNDRKNGRLFEQDSSYYLLCSLENLDEQGQLKSKAAMFTKRTIRPERTVTSVDTPSEALAVSIGEHGKVDLPYMAELLGTPGEYGRITTELSGVIFKDPAADPTDPEAGWQMADEYLSGDVRAKLRMAQFAAETNPEFAVNVEALTKAQPRELEASEIDVRLGATWLDPDIIQKFMTETFQIPYYLRHAVKVRYSPYTAEWRVEGKTATGRGDIISSETYGTSRANAYKILEETLNLKDVRIYDTIEDAEGKPKRVLNKRETMLAQQKQQVIKDAFANWVWQDPQRRIALVKQYNELFNSTRPREYDGSHIHFVGMNPEITLREHQRNAIAHVLYGGNTLLAHEVGAGKTYEMAASAMEAKRLGLCQKSLFVVPNHLTEQWASEFLNLYPNAKLLVARRKDFETANRKKFCARIATGDYDAVIIGHSQFERIPLSFERQERIIQEQIYETLAAINELKVHAGENFSIKQMEKTRKTLETKLEKLRSDERKDDVITFEQLGVDRLFVDESHFYKNRAKRCA</sequence>
<dbReference type="Gene3D" id="3.40.50.300">
    <property type="entry name" value="P-loop containing nucleotide triphosphate hydrolases"/>
    <property type="match status" value="1"/>
</dbReference>
<dbReference type="GO" id="GO:0005524">
    <property type="term" value="F:ATP binding"/>
    <property type="evidence" value="ECO:0007669"/>
    <property type="project" value="InterPro"/>
</dbReference>
<gene>
    <name evidence="2" type="ORF">DW855_12900</name>
</gene>
<dbReference type="PANTHER" id="PTHR41313:SF1">
    <property type="entry name" value="DNA METHYLASE ADENINE-SPECIFIC DOMAIN-CONTAINING PROTEIN"/>
    <property type="match status" value="1"/>
</dbReference>
<dbReference type="Gene3D" id="3.40.50.150">
    <property type="entry name" value="Vaccinia Virus protein VP39"/>
    <property type="match status" value="1"/>
</dbReference>
<dbReference type="Proteomes" id="UP000260733">
    <property type="component" value="Unassembled WGS sequence"/>
</dbReference>
<reference evidence="2 3" key="1">
    <citation type="submission" date="2018-08" db="EMBL/GenBank/DDBJ databases">
        <title>A genome reference for cultivated species of the human gut microbiota.</title>
        <authorList>
            <person name="Zou Y."/>
            <person name="Xue W."/>
            <person name="Luo G."/>
        </authorList>
    </citation>
    <scope>NUCLEOTIDE SEQUENCE [LARGE SCALE GENOMIC DNA]</scope>
    <source>
        <strain evidence="2 3">AM37-13AC</strain>
    </source>
</reference>
<dbReference type="InterPro" id="IPR052933">
    <property type="entry name" value="DNA_Protect_Modify"/>
</dbReference>
<protein>
    <recommendedName>
        <fullName evidence="1">Helicase ATP-binding domain-containing protein</fullName>
    </recommendedName>
</protein>
<evidence type="ECO:0000313" key="3">
    <source>
        <dbReference type="Proteomes" id="UP000260733"/>
    </source>
</evidence>
<dbReference type="AlphaFoldDB" id="A0A3E2VWV7"/>
<dbReference type="InterPro" id="IPR029063">
    <property type="entry name" value="SAM-dependent_MTases_sf"/>
</dbReference>
<proteinExistence type="predicted"/>
<dbReference type="Pfam" id="PF04851">
    <property type="entry name" value="ResIII"/>
    <property type="match status" value="1"/>
</dbReference>
<dbReference type="SUPFAM" id="SSF52540">
    <property type="entry name" value="P-loop containing nucleoside triphosphate hydrolases"/>
    <property type="match status" value="1"/>
</dbReference>
<dbReference type="Pfam" id="PF01624">
    <property type="entry name" value="MutS_I"/>
    <property type="match status" value="1"/>
</dbReference>
<dbReference type="GO" id="GO:0006298">
    <property type="term" value="P:mismatch repair"/>
    <property type="evidence" value="ECO:0007669"/>
    <property type="project" value="InterPro"/>
</dbReference>
<dbReference type="InterPro" id="IPR027417">
    <property type="entry name" value="P-loop_NTPase"/>
</dbReference>
<accession>A0A3E2VWV7</accession>
<dbReference type="SUPFAM" id="SSF55271">
    <property type="entry name" value="DNA repair protein MutS, domain I"/>
    <property type="match status" value="1"/>
</dbReference>
<dbReference type="InterPro" id="IPR003356">
    <property type="entry name" value="DNA_methylase_A-5"/>
</dbReference>
<dbReference type="GO" id="GO:0030983">
    <property type="term" value="F:mismatched DNA binding"/>
    <property type="evidence" value="ECO:0007669"/>
    <property type="project" value="InterPro"/>
</dbReference>
<dbReference type="PANTHER" id="PTHR41313">
    <property type="entry name" value="ADENINE-SPECIFIC METHYLTRANSFERASE"/>
    <property type="match status" value="1"/>
</dbReference>
<dbReference type="InterPro" id="IPR006935">
    <property type="entry name" value="Helicase/UvrB_N"/>
</dbReference>
<feature type="domain" description="Helicase ATP-binding" evidence="1">
    <location>
        <begin position="1072"/>
        <end position="1269"/>
    </location>
</feature>
<dbReference type="GO" id="GO:0016787">
    <property type="term" value="F:hydrolase activity"/>
    <property type="evidence" value="ECO:0007669"/>
    <property type="project" value="InterPro"/>
</dbReference>
<organism evidence="2 3">
    <name type="scientific">Faecalibacterium prausnitzii</name>
    <dbReference type="NCBI Taxonomy" id="853"/>
    <lineage>
        <taxon>Bacteria</taxon>
        <taxon>Bacillati</taxon>
        <taxon>Bacillota</taxon>
        <taxon>Clostridia</taxon>
        <taxon>Eubacteriales</taxon>
        <taxon>Oscillospiraceae</taxon>
        <taxon>Faecalibacterium</taxon>
    </lineage>
</organism>
<dbReference type="SUPFAM" id="SSF53335">
    <property type="entry name" value="S-adenosyl-L-methionine-dependent methyltransferases"/>
    <property type="match status" value="1"/>
</dbReference>
<dbReference type="GO" id="GO:0008170">
    <property type="term" value="F:N-methyltransferase activity"/>
    <property type="evidence" value="ECO:0007669"/>
    <property type="project" value="InterPro"/>
</dbReference>
<dbReference type="PRINTS" id="PR00507">
    <property type="entry name" value="N12N6MTFRASE"/>
</dbReference>
<dbReference type="SMART" id="SM00487">
    <property type="entry name" value="DEXDc"/>
    <property type="match status" value="1"/>
</dbReference>
<dbReference type="InterPro" id="IPR016151">
    <property type="entry name" value="DNA_mismatch_repair_MutS_N"/>
</dbReference>
<dbReference type="Gene3D" id="3.40.1170.10">
    <property type="entry name" value="DNA repair protein MutS, domain I"/>
    <property type="match status" value="1"/>
</dbReference>
<dbReference type="InterPro" id="IPR007695">
    <property type="entry name" value="DNA_mismatch_repair_MutS-lik_N"/>
</dbReference>
<dbReference type="Pfam" id="PF02384">
    <property type="entry name" value="N6_Mtase"/>
    <property type="match status" value="1"/>
</dbReference>
<comment type="caution">
    <text evidence="2">The sequence shown here is derived from an EMBL/GenBank/DDBJ whole genome shotgun (WGS) entry which is preliminary data.</text>
</comment>
<dbReference type="InterPro" id="IPR014001">
    <property type="entry name" value="Helicase_ATP-bd"/>
</dbReference>
<dbReference type="EMBL" id="QVFB01000025">
    <property type="protein sequence ID" value="RGC15746.1"/>
    <property type="molecule type" value="Genomic_DNA"/>
</dbReference>
<evidence type="ECO:0000313" key="2">
    <source>
        <dbReference type="EMBL" id="RGC15746.1"/>
    </source>
</evidence>